<organism evidence="1 2">
    <name type="scientific">Puccinia graminis f. sp. tritici</name>
    <dbReference type="NCBI Taxonomy" id="56615"/>
    <lineage>
        <taxon>Eukaryota</taxon>
        <taxon>Fungi</taxon>
        <taxon>Dikarya</taxon>
        <taxon>Basidiomycota</taxon>
        <taxon>Pucciniomycotina</taxon>
        <taxon>Pucciniomycetes</taxon>
        <taxon>Pucciniales</taxon>
        <taxon>Pucciniaceae</taxon>
        <taxon>Puccinia</taxon>
    </lineage>
</organism>
<dbReference type="AlphaFoldDB" id="A0A5B0R9W4"/>
<gene>
    <name evidence="1" type="ORF">PGTUg99_000004</name>
</gene>
<feature type="non-terminal residue" evidence="1">
    <location>
        <position position="1"/>
    </location>
</feature>
<name>A0A5B0R9W4_PUCGR</name>
<evidence type="ECO:0000313" key="2">
    <source>
        <dbReference type="Proteomes" id="UP000325313"/>
    </source>
</evidence>
<evidence type="ECO:0000313" key="1">
    <source>
        <dbReference type="EMBL" id="KAA1122601.1"/>
    </source>
</evidence>
<sequence>GSQLTAYWKEAYHQHSSKRSDVGNDNSHVGFDTPLETLHEFRARLRQWVIDNPREWKGGWGYLPPFNFSGYLSQWSTYQMARLGCSMGASHIIYEGE</sequence>
<dbReference type="Proteomes" id="UP000325313">
    <property type="component" value="Unassembled WGS sequence"/>
</dbReference>
<reference evidence="1 2" key="1">
    <citation type="submission" date="2019-05" db="EMBL/GenBank/DDBJ databases">
        <title>Emergence of the Ug99 lineage of the wheat stem rust pathogen through somatic hybridization.</title>
        <authorList>
            <person name="Li F."/>
            <person name="Upadhyaya N.M."/>
            <person name="Sperschneider J."/>
            <person name="Matny O."/>
            <person name="Nguyen-Phuc H."/>
            <person name="Mago R."/>
            <person name="Raley C."/>
            <person name="Miller M.E."/>
            <person name="Silverstein K.A.T."/>
            <person name="Henningsen E."/>
            <person name="Hirsch C.D."/>
            <person name="Visser B."/>
            <person name="Pretorius Z.A."/>
            <person name="Steffenson B.J."/>
            <person name="Schwessinger B."/>
            <person name="Dodds P.N."/>
            <person name="Figueroa M."/>
        </authorList>
    </citation>
    <scope>NUCLEOTIDE SEQUENCE [LARGE SCALE GENOMIC DNA]</scope>
    <source>
        <strain evidence="1 2">Ug99</strain>
    </source>
</reference>
<comment type="caution">
    <text evidence="1">The sequence shown here is derived from an EMBL/GenBank/DDBJ whole genome shotgun (WGS) entry which is preliminary data.</text>
</comment>
<accession>A0A5B0R9W4</accession>
<protein>
    <submittedName>
        <fullName evidence="1">Uncharacterized protein</fullName>
    </submittedName>
</protein>
<dbReference type="EMBL" id="VDEP01000227">
    <property type="protein sequence ID" value="KAA1122601.1"/>
    <property type="molecule type" value="Genomic_DNA"/>
</dbReference>
<proteinExistence type="predicted"/>